<dbReference type="SUPFAM" id="SSF56059">
    <property type="entry name" value="Glutathione synthetase ATP-binding domain-like"/>
    <property type="match status" value="1"/>
</dbReference>
<proteinExistence type="predicted"/>
<dbReference type="GO" id="GO:0004835">
    <property type="term" value="F:tubulin-tyrosine ligase activity"/>
    <property type="evidence" value="ECO:0007669"/>
    <property type="project" value="UniProtKB-EC"/>
</dbReference>
<dbReference type="Pfam" id="PF03133">
    <property type="entry name" value="TTL"/>
    <property type="match status" value="1"/>
</dbReference>
<dbReference type="Proteomes" id="UP000008983">
    <property type="component" value="Unassembled WGS sequence"/>
</dbReference>
<keyword evidence="1" id="KW-0436">Ligase</keyword>
<dbReference type="InParanoid" id="G0QS37"/>
<sequence>MQYEINEKSKTYKNNTIETLTNIKQQQQDNKQLKKHPQPARLQFQIKRSKLFNNPLENLGISYPIYYDTSSLSKLDKQIQFAIKISAYKDFISSIAFQNSIFVEAPSDKNYPLYKAYVGKGNNSQLIRMIFKKRTWWTLTDQKEDSIINILWTQLRSQKFLDQLNNGETIKNTLTMNTIQSFEKNIKINNFPHLLKMHNHLEDNFHLTNKKALFYNMRSYYQSIGKNVFQYLPLTFHIQEGKEDSEYIKFKEYFQEQQKKNQPNIWIIKPGEITNRGCGIKVLNDIYSIQLIIDSKETHAISGIRKTYIIQKYIENPLLYQKRKFDIRCYYLLTTFNGNLKAYWYQEGYVRTSSQEFTVKNFNKNIHLTNDAIQNKDDTYGKYEIGNKVSYCDMNKYIQQNYPNKDFYYNILPQMKNIAKDTLNAVYAKIDPFRKENTLEIYGLDFMVDQQFNVWLIEINTNPALDICSPLLSKIIPEMIENTFRIAIDPVFPPAGFTNFKNNFNIDNPLENNKYELFFDELTDGNNMKIIENDQKLNWDTINKEEEKLEENE</sequence>
<dbReference type="Gene3D" id="3.30.470.20">
    <property type="entry name" value="ATP-grasp fold, B domain"/>
    <property type="match status" value="1"/>
</dbReference>
<protein>
    <submittedName>
        <fullName evidence="1">Tubulin-tyrosine ligase family protein, putative</fullName>
        <ecNumber evidence="1">6.3.2.25</ecNumber>
    </submittedName>
</protein>
<keyword evidence="2" id="KW-1185">Reference proteome</keyword>
<dbReference type="PANTHER" id="PTHR46069:SF1">
    <property type="entry name" value="CHROMOSOME UNDETERMINED SCAFFOLD_125, WHOLE GENOME SHOTGUN SEQUENCE"/>
    <property type="match status" value="1"/>
</dbReference>
<name>G0QS37_ICHMU</name>
<gene>
    <name evidence="1" type="ORF">IMG5_099030</name>
</gene>
<reference evidence="1 2" key="1">
    <citation type="submission" date="2011-07" db="EMBL/GenBank/DDBJ databases">
        <authorList>
            <person name="Coyne R."/>
            <person name="Brami D."/>
            <person name="Johnson J."/>
            <person name="Hostetler J."/>
            <person name="Hannick L."/>
            <person name="Clark T."/>
            <person name="Cassidy-Hanley D."/>
            <person name="Inman J."/>
        </authorList>
    </citation>
    <scope>NUCLEOTIDE SEQUENCE [LARGE SCALE GENOMIC DNA]</scope>
    <source>
        <strain evidence="1 2">G5</strain>
    </source>
</reference>
<dbReference type="AlphaFoldDB" id="G0QS37"/>
<dbReference type="OMA" id="LAYPPKA"/>
<dbReference type="RefSeq" id="XP_004035465.1">
    <property type="nucleotide sequence ID" value="XM_004035417.1"/>
</dbReference>
<evidence type="ECO:0000313" key="1">
    <source>
        <dbReference type="EMBL" id="EGR31979.1"/>
    </source>
</evidence>
<dbReference type="PROSITE" id="PS51221">
    <property type="entry name" value="TTL"/>
    <property type="match status" value="1"/>
</dbReference>
<evidence type="ECO:0000313" key="2">
    <source>
        <dbReference type="Proteomes" id="UP000008983"/>
    </source>
</evidence>
<dbReference type="EC" id="6.3.2.25" evidence="1"/>
<dbReference type="STRING" id="857967.G0QS37"/>
<dbReference type="GeneID" id="14908130"/>
<dbReference type="eggNOG" id="KOG2157">
    <property type="taxonomic scope" value="Eukaryota"/>
</dbReference>
<organism evidence="1 2">
    <name type="scientific">Ichthyophthirius multifiliis</name>
    <name type="common">White spot disease agent</name>
    <name type="synonym">Ich</name>
    <dbReference type="NCBI Taxonomy" id="5932"/>
    <lineage>
        <taxon>Eukaryota</taxon>
        <taxon>Sar</taxon>
        <taxon>Alveolata</taxon>
        <taxon>Ciliophora</taxon>
        <taxon>Intramacronucleata</taxon>
        <taxon>Oligohymenophorea</taxon>
        <taxon>Hymenostomatida</taxon>
        <taxon>Ophryoglenina</taxon>
        <taxon>Ichthyophthirius</taxon>
    </lineage>
</organism>
<dbReference type="EMBL" id="GL983804">
    <property type="protein sequence ID" value="EGR31979.1"/>
    <property type="molecule type" value="Genomic_DNA"/>
</dbReference>
<accession>G0QS37</accession>
<dbReference type="PANTHER" id="PTHR46069">
    <property type="entry name" value="TUBULIN TYROSINE LIGASE"/>
    <property type="match status" value="1"/>
</dbReference>
<dbReference type="OrthoDB" id="196367at2759"/>
<dbReference type="InterPro" id="IPR004344">
    <property type="entry name" value="TTL/TTLL_fam"/>
</dbReference>